<sequence length="137" mass="15818">MDDKKRGAYTVSQEAVVISEKRTDIRLQATSFNSYASIELKIDDKSNKWSGSALRKALIDQLIGQYLNHERCYVGCLLIMMRETRKWKHPDTGEMMTFTQTVEWLQSEAYTIMKERTELRVIVKGTDYASTANESHS</sequence>
<comment type="caution">
    <text evidence="1">The sequence shown here is derived from an EMBL/GenBank/DDBJ whole genome shotgun (WGS) entry which is preliminary data.</text>
</comment>
<dbReference type="Proteomes" id="UP000886188">
    <property type="component" value="Unassembled WGS sequence"/>
</dbReference>
<dbReference type="AlphaFoldDB" id="A0A7V1GH43"/>
<gene>
    <name evidence="1" type="ORF">ENH88_22690</name>
</gene>
<dbReference type="EMBL" id="DRGM01000215">
    <property type="protein sequence ID" value="HEA19207.1"/>
    <property type="molecule type" value="Genomic_DNA"/>
</dbReference>
<proteinExistence type="predicted"/>
<dbReference type="RefSeq" id="WP_304185820.1">
    <property type="nucleotide sequence ID" value="NZ_DRGM01000215.1"/>
</dbReference>
<evidence type="ECO:0000313" key="1">
    <source>
        <dbReference type="EMBL" id="HEA19207.1"/>
    </source>
</evidence>
<reference evidence="1" key="1">
    <citation type="journal article" date="2020" name="mSystems">
        <title>Genome- and Community-Level Interaction Insights into Carbon Utilization and Element Cycling Functions of Hydrothermarchaeota in Hydrothermal Sediment.</title>
        <authorList>
            <person name="Zhou Z."/>
            <person name="Liu Y."/>
            <person name="Xu W."/>
            <person name="Pan J."/>
            <person name="Luo Z.H."/>
            <person name="Li M."/>
        </authorList>
    </citation>
    <scope>NUCLEOTIDE SEQUENCE [LARGE SCALE GENOMIC DNA]</scope>
    <source>
        <strain evidence="1">HyVt-346</strain>
    </source>
</reference>
<accession>A0A7V1GH43</accession>
<protein>
    <submittedName>
        <fullName evidence="1">Uncharacterized protein</fullName>
    </submittedName>
</protein>
<organism evidence="1">
    <name type="scientific">Pseudoalteromonas prydzensis</name>
    <dbReference type="NCBI Taxonomy" id="182141"/>
    <lineage>
        <taxon>Bacteria</taxon>
        <taxon>Pseudomonadati</taxon>
        <taxon>Pseudomonadota</taxon>
        <taxon>Gammaproteobacteria</taxon>
        <taxon>Alteromonadales</taxon>
        <taxon>Pseudoalteromonadaceae</taxon>
        <taxon>Pseudoalteromonas</taxon>
    </lineage>
</organism>
<name>A0A7V1GH43_9GAMM</name>